<dbReference type="CDD" id="cd03808">
    <property type="entry name" value="GT4_CapM-like"/>
    <property type="match status" value="1"/>
</dbReference>
<keyword evidence="3" id="KW-1185">Reference proteome</keyword>
<dbReference type="GO" id="GO:0016757">
    <property type="term" value="F:glycosyltransferase activity"/>
    <property type="evidence" value="ECO:0007669"/>
    <property type="project" value="UniProtKB-ARBA"/>
</dbReference>
<dbReference type="AlphaFoldDB" id="A0A1G9QRR9"/>
<dbReference type="SUPFAM" id="SSF53756">
    <property type="entry name" value="UDP-Glycosyltransferase/glycogen phosphorylase"/>
    <property type="match status" value="1"/>
</dbReference>
<evidence type="ECO:0000313" key="3">
    <source>
        <dbReference type="Proteomes" id="UP000199226"/>
    </source>
</evidence>
<evidence type="ECO:0000259" key="1">
    <source>
        <dbReference type="Pfam" id="PF13477"/>
    </source>
</evidence>
<reference evidence="3" key="1">
    <citation type="submission" date="2016-10" db="EMBL/GenBank/DDBJ databases">
        <authorList>
            <person name="Varghese N."/>
            <person name="Submissions S."/>
        </authorList>
    </citation>
    <scope>NUCLEOTIDE SEQUENCE [LARGE SCALE GENOMIC DNA]</scope>
    <source>
        <strain evidence="3">DSM 24536</strain>
    </source>
</reference>
<proteinExistence type="predicted"/>
<dbReference type="Gene3D" id="3.40.50.2000">
    <property type="entry name" value="Glycogen Phosphorylase B"/>
    <property type="match status" value="2"/>
</dbReference>
<feature type="domain" description="Glycosyltransferase subfamily 4-like N-terminal" evidence="1">
    <location>
        <begin position="7"/>
        <end position="122"/>
    </location>
</feature>
<organism evidence="2 3">
    <name type="scientific">Daejeonella rubra</name>
    <dbReference type="NCBI Taxonomy" id="990371"/>
    <lineage>
        <taxon>Bacteria</taxon>
        <taxon>Pseudomonadati</taxon>
        <taxon>Bacteroidota</taxon>
        <taxon>Sphingobacteriia</taxon>
        <taxon>Sphingobacteriales</taxon>
        <taxon>Sphingobacteriaceae</taxon>
        <taxon>Daejeonella</taxon>
    </lineage>
</organism>
<evidence type="ECO:0000313" key="2">
    <source>
        <dbReference type="EMBL" id="SDM13663.1"/>
    </source>
</evidence>
<protein>
    <submittedName>
        <fullName evidence="2">Glycosyltransferase involved in cell wall bisynthesis</fullName>
    </submittedName>
</protein>
<dbReference type="Proteomes" id="UP000199226">
    <property type="component" value="Unassembled WGS sequence"/>
</dbReference>
<sequence>MEALLENNEVAVFTPKIHHEDIKIKLANMGVDIYENELNGSNVSIFSDLAYMVRLFQVIRQTRPDVFFPYTLKPVIYGSFIAKICKVKHIVPMLTGLGYNFMNGNKKTPLVKKIVRGMLKFSLKQNDQSNLILQNKDDYDTLLNQGIIDKEYNTHVVNGSGVDLSYYLFSRPEHENLSFLMIARLINAKGIREYFDAAQCIRLHYPYVKFKLIGPYDDNIDSIDSDLYNKIISGDVIEYLGEVSDVRPYIKASSVVVLPSYYGEGIPRCLLEAMAMGRAIITCDSVGCKETVNLSENLQTGFLVPVKNVKALTDKIQHFILHPDDTMLFGKNGREYARRKFDVNKVNKHMLEILQA</sequence>
<dbReference type="EMBL" id="FNHH01000006">
    <property type="protein sequence ID" value="SDM13663.1"/>
    <property type="molecule type" value="Genomic_DNA"/>
</dbReference>
<dbReference type="PANTHER" id="PTHR12526:SF638">
    <property type="entry name" value="SPORE COAT PROTEIN SA"/>
    <property type="match status" value="1"/>
</dbReference>
<dbReference type="PANTHER" id="PTHR12526">
    <property type="entry name" value="GLYCOSYLTRANSFERASE"/>
    <property type="match status" value="1"/>
</dbReference>
<dbReference type="STRING" id="990371.SAMN05421813_106170"/>
<name>A0A1G9QRR9_9SPHI</name>
<dbReference type="Pfam" id="PF13477">
    <property type="entry name" value="Glyco_trans_4_2"/>
    <property type="match status" value="1"/>
</dbReference>
<accession>A0A1G9QRR9</accession>
<dbReference type="Pfam" id="PF13692">
    <property type="entry name" value="Glyco_trans_1_4"/>
    <property type="match status" value="1"/>
</dbReference>
<gene>
    <name evidence="2" type="ORF">SAMN05421813_106170</name>
</gene>
<keyword evidence="2" id="KW-0808">Transferase</keyword>
<dbReference type="InterPro" id="IPR028098">
    <property type="entry name" value="Glyco_trans_4-like_N"/>
</dbReference>